<protein>
    <recommendedName>
        <fullName evidence="5">DUF438 domain-containing protein</fullName>
    </recommendedName>
</protein>
<evidence type="ECO:0000313" key="4">
    <source>
        <dbReference type="Proteomes" id="UP000235682"/>
    </source>
</evidence>
<dbReference type="PANTHER" id="PTHR39966:SF3">
    <property type="entry name" value="DUF438 DOMAIN-CONTAINING PROTEIN"/>
    <property type="match status" value="1"/>
</dbReference>
<dbReference type="OrthoDB" id="9769774at2"/>
<dbReference type="Pfam" id="PF04282">
    <property type="entry name" value="DUF438"/>
    <property type="match status" value="1"/>
</dbReference>
<sequence>MDNKNLAQQRIDVLEDILVRLHRGADPDSVQDDFEEHFSDVSAIEIAAMEQQIIFDHGEVTYEDVLKLCNVHARTFENSIQDGNGYEIDHPGHPVRVFKDENLALQATLLRIYNILNALEADPEVAMVEGIYQGLSNQFNILGQFEKHYERKEKLFFPFLEKKNYQAPPKVMWAKDDEIRELFYTTKKAADNLPESSLEDMRAKFEAFEFEFKEMIFKEEAILINILLDSLDRAEWYQIAQESGTYGYAIINPPTEVWEPELEEEEVVEVETVEVAAKPETVITPALPVSTETHLESKEVQFQGGTVTLTLKQNMDGQALDRNQLHTTSGGDLSLNNIQALMDYMPQEVTVIGLDESIQYVNQPNSIRSINYGLNDLFDAEEATAIRKQLQLVQDQPENKLLREITDSGYEISYQALYDTNEVLTGLVVLKEDIKPFRELEGGLKRKFRPLEEVNDEIIYSSVIARTSMSVVDQFPGIETQKIKISGAELMISFEKNATQQKDSSIDRDVLIDFHEGQLSLNQIEYIFNALPFEATYVNAERIFKYFNQAIPHADMIFKRSPVQLDRELQFCHPPKIWPRVNELVNDLEAKRRREENLWFEQVSHNRFVHVRYLGMFDSSGAFIGIFEQVRNIKPYF</sequence>
<organism evidence="3 4">
    <name type="scientific">Dolosicoccus paucivorans</name>
    <dbReference type="NCBI Taxonomy" id="84521"/>
    <lineage>
        <taxon>Bacteria</taxon>
        <taxon>Bacillati</taxon>
        <taxon>Bacillota</taxon>
        <taxon>Bacilli</taxon>
        <taxon>Lactobacillales</taxon>
        <taxon>Aerococcaceae</taxon>
        <taxon>Dolosicoccus</taxon>
    </lineage>
</organism>
<dbReference type="Pfam" id="PF13596">
    <property type="entry name" value="PAS_10"/>
    <property type="match status" value="1"/>
</dbReference>
<keyword evidence="4" id="KW-1185">Reference proteome</keyword>
<dbReference type="RefSeq" id="WP_102227931.1">
    <property type="nucleotide sequence ID" value="NZ_PNFY01000026.1"/>
</dbReference>
<feature type="domain" description="Hemerythrin-like" evidence="1">
    <location>
        <begin position="93"/>
        <end position="225"/>
    </location>
</feature>
<dbReference type="STRING" id="84521.SAMN04487994_10649"/>
<dbReference type="Proteomes" id="UP000235682">
    <property type="component" value="Unassembled WGS sequence"/>
</dbReference>
<dbReference type="Gene3D" id="3.30.450.20">
    <property type="entry name" value="PAS domain"/>
    <property type="match status" value="2"/>
</dbReference>
<dbReference type="InterPro" id="IPR007380">
    <property type="entry name" value="DUF438"/>
</dbReference>
<dbReference type="Gene3D" id="1.20.120.520">
    <property type="entry name" value="nmb1532 protein domain like"/>
    <property type="match status" value="1"/>
</dbReference>
<accession>A0A2N6SM71</accession>
<dbReference type="GO" id="GO:0005886">
    <property type="term" value="C:plasma membrane"/>
    <property type="evidence" value="ECO:0007669"/>
    <property type="project" value="TreeGrafter"/>
</dbReference>
<dbReference type="AlphaFoldDB" id="A0A2N6SM71"/>
<proteinExistence type="predicted"/>
<feature type="domain" description="DUF438" evidence="2">
    <location>
        <begin position="14"/>
        <end position="81"/>
    </location>
</feature>
<reference evidence="3 4" key="1">
    <citation type="submission" date="2017-09" db="EMBL/GenBank/DDBJ databases">
        <title>Bacterial strain isolated from the female urinary microbiota.</title>
        <authorList>
            <person name="Thomas-White K."/>
            <person name="Kumar N."/>
            <person name="Forster S."/>
            <person name="Putonti C."/>
            <person name="Lawley T."/>
            <person name="Wolfe A.J."/>
        </authorList>
    </citation>
    <scope>NUCLEOTIDE SEQUENCE [LARGE SCALE GENOMIC DNA]</scope>
    <source>
        <strain evidence="3 4">UMB0852</strain>
    </source>
</reference>
<dbReference type="PANTHER" id="PTHR39966">
    <property type="entry name" value="BLL2471 PROTEIN-RELATED"/>
    <property type="match status" value="1"/>
</dbReference>
<evidence type="ECO:0000313" key="3">
    <source>
        <dbReference type="EMBL" id="PMC58139.1"/>
    </source>
</evidence>
<evidence type="ECO:0008006" key="5">
    <source>
        <dbReference type="Google" id="ProtNLM"/>
    </source>
</evidence>
<evidence type="ECO:0000259" key="2">
    <source>
        <dbReference type="Pfam" id="PF04282"/>
    </source>
</evidence>
<dbReference type="Pfam" id="PF01814">
    <property type="entry name" value="Hemerythrin"/>
    <property type="match status" value="1"/>
</dbReference>
<dbReference type="InterPro" id="IPR012312">
    <property type="entry name" value="Hemerythrin-like"/>
</dbReference>
<evidence type="ECO:0000259" key="1">
    <source>
        <dbReference type="Pfam" id="PF01814"/>
    </source>
</evidence>
<comment type="caution">
    <text evidence="3">The sequence shown here is derived from an EMBL/GenBank/DDBJ whole genome shotgun (WGS) entry which is preliminary data.</text>
</comment>
<name>A0A2N6SM71_9LACT</name>
<dbReference type="EMBL" id="PNHE01000024">
    <property type="protein sequence ID" value="PMC58139.1"/>
    <property type="molecule type" value="Genomic_DNA"/>
</dbReference>
<gene>
    <name evidence="3" type="ORF">CJ205_06045</name>
</gene>